<dbReference type="InterPro" id="IPR044295">
    <property type="entry name" value="BIM1/2/3"/>
</dbReference>
<name>A0A7J0EB74_9ERIC</name>
<reference evidence="2 3" key="1">
    <citation type="submission" date="2019-07" db="EMBL/GenBank/DDBJ databases">
        <title>De Novo Assembly of kiwifruit Actinidia rufa.</title>
        <authorList>
            <person name="Sugita-Konishi S."/>
            <person name="Sato K."/>
            <person name="Mori E."/>
            <person name="Abe Y."/>
            <person name="Kisaki G."/>
            <person name="Hamano K."/>
            <person name="Suezawa K."/>
            <person name="Otani M."/>
            <person name="Fukuda T."/>
            <person name="Manabe T."/>
            <person name="Gomi K."/>
            <person name="Tabuchi M."/>
            <person name="Akimitsu K."/>
            <person name="Kataoka I."/>
        </authorList>
    </citation>
    <scope>NUCLEOTIDE SEQUENCE [LARGE SCALE GENOMIC DNA]</scope>
    <source>
        <strain evidence="3">cv. Fuchu</strain>
    </source>
</reference>
<evidence type="ECO:0000256" key="1">
    <source>
        <dbReference type="SAM" id="MobiDB-lite"/>
    </source>
</evidence>
<dbReference type="GO" id="GO:0003677">
    <property type="term" value="F:DNA binding"/>
    <property type="evidence" value="ECO:0007669"/>
    <property type="project" value="UniProtKB-KW"/>
</dbReference>
<dbReference type="AlphaFoldDB" id="A0A7J0EB74"/>
<dbReference type="GO" id="GO:0006351">
    <property type="term" value="P:DNA-templated transcription"/>
    <property type="evidence" value="ECO:0007669"/>
    <property type="project" value="InterPro"/>
</dbReference>
<feature type="region of interest" description="Disordered" evidence="1">
    <location>
        <begin position="36"/>
        <end position="104"/>
    </location>
</feature>
<sequence length="104" mass="11981">MGNVPAFVPYLSFLGSFFTKFRPSICRKSGLKNWSSEEMVRSMQSHHDEEEEEEDEELDSRTTDGSSQKVKLDGKSTGQQVNALRSKHSETEQRRRSKINERQA</sequence>
<comment type="caution">
    <text evidence="2">The sequence shown here is derived from an EMBL/GenBank/DDBJ whole genome shotgun (WGS) entry which is preliminary data.</text>
</comment>
<gene>
    <name evidence="2" type="ORF">Acr_02g0011470</name>
</gene>
<feature type="compositionally biased region" description="Basic and acidic residues" evidence="1">
    <location>
        <begin position="87"/>
        <end position="104"/>
    </location>
</feature>
<dbReference type="OrthoDB" id="1746478at2759"/>
<proteinExistence type="predicted"/>
<organism evidence="2 3">
    <name type="scientific">Actinidia rufa</name>
    <dbReference type="NCBI Taxonomy" id="165716"/>
    <lineage>
        <taxon>Eukaryota</taxon>
        <taxon>Viridiplantae</taxon>
        <taxon>Streptophyta</taxon>
        <taxon>Embryophyta</taxon>
        <taxon>Tracheophyta</taxon>
        <taxon>Spermatophyta</taxon>
        <taxon>Magnoliopsida</taxon>
        <taxon>eudicotyledons</taxon>
        <taxon>Gunneridae</taxon>
        <taxon>Pentapetalae</taxon>
        <taxon>asterids</taxon>
        <taxon>Ericales</taxon>
        <taxon>Actinidiaceae</taxon>
        <taxon>Actinidia</taxon>
    </lineage>
</organism>
<dbReference type="EMBL" id="BJWL01000002">
    <property type="protein sequence ID" value="GFY82907.1"/>
    <property type="molecule type" value="Genomic_DNA"/>
</dbReference>
<dbReference type="PANTHER" id="PTHR46412">
    <property type="entry name" value="BES1-INTERACTING MYC-LIKE PROTEIN"/>
    <property type="match status" value="1"/>
</dbReference>
<dbReference type="Proteomes" id="UP000585474">
    <property type="component" value="Unassembled WGS sequence"/>
</dbReference>
<keyword evidence="2" id="KW-0238">DNA-binding</keyword>
<dbReference type="PANTHER" id="PTHR46412:SF9">
    <property type="entry name" value="TRANSCRIPTION FACTOR BIM3"/>
    <property type="match status" value="1"/>
</dbReference>
<accession>A0A7J0EB74</accession>
<evidence type="ECO:0000313" key="2">
    <source>
        <dbReference type="EMBL" id="GFY82907.1"/>
    </source>
</evidence>
<evidence type="ECO:0000313" key="3">
    <source>
        <dbReference type="Proteomes" id="UP000585474"/>
    </source>
</evidence>
<dbReference type="GO" id="GO:0003700">
    <property type="term" value="F:DNA-binding transcription factor activity"/>
    <property type="evidence" value="ECO:0007669"/>
    <property type="project" value="InterPro"/>
</dbReference>
<feature type="compositionally biased region" description="Acidic residues" evidence="1">
    <location>
        <begin position="49"/>
        <end position="58"/>
    </location>
</feature>
<dbReference type="GO" id="GO:0046983">
    <property type="term" value="F:protein dimerization activity"/>
    <property type="evidence" value="ECO:0007669"/>
    <property type="project" value="InterPro"/>
</dbReference>
<keyword evidence="3" id="KW-1185">Reference proteome</keyword>
<protein>
    <submittedName>
        <fullName evidence="2">Basic helix-loop-helix (BHLH) DNA-binding superfamily protein</fullName>
    </submittedName>
</protein>